<dbReference type="Proteomes" id="UP001230207">
    <property type="component" value="Unassembled WGS sequence"/>
</dbReference>
<sequence>MMKSVFFIDSKSRHGAEQYRFAFENSLFSAKDVEVLVKFRLSSFWGNILAWWKFRFRLRFVLKVRESLLSKDGGCIYYFFNSPENVKLIKNRMHAHVFLGHGESNKRASLHPLYRMYDYLLVAGPYAGERLKQYGLLNQVTLSERMLDIGGAGVANIGLEDLLITGNGEIDPESRALLYMPTWEGGLKEENYSTLDEPLLGDFLAETAAKFSLDTVYIKPHPNTGNRIRQQKKRLAGLIAKLNALGIKVVIPKKDIGLIPLLQRLKLRLRRWDSNPPTFLCAIVDVSAAESMAAKSGIPSIVLMSSKGTSCAPPSYVALKGRSVIRLNGWSSMRDLATHVYRHTHGSYQRTYIDYFRDDENDKFRRALIHIENRHTPQDNTLEVDPPMRNEATAM</sequence>
<dbReference type="EMBL" id="JAUSVF010000002">
    <property type="protein sequence ID" value="MDQ0322295.1"/>
    <property type="molecule type" value="Genomic_DNA"/>
</dbReference>
<evidence type="ECO:0008006" key="3">
    <source>
        <dbReference type="Google" id="ProtNLM"/>
    </source>
</evidence>
<keyword evidence="2" id="KW-1185">Reference proteome</keyword>
<evidence type="ECO:0000313" key="2">
    <source>
        <dbReference type="Proteomes" id="UP001230207"/>
    </source>
</evidence>
<accession>A0ABU0BXZ2</accession>
<protein>
    <recommendedName>
        <fullName evidence="3">Capsule polysaccharide biosynthesis protein</fullName>
    </recommendedName>
</protein>
<organism evidence="1 2">
    <name type="scientific">Pararhizobium capsulatum DSM 1112</name>
    <dbReference type="NCBI Taxonomy" id="1121113"/>
    <lineage>
        <taxon>Bacteria</taxon>
        <taxon>Pseudomonadati</taxon>
        <taxon>Pseudomonadota</taxon>
        <taxon>Alphaproteobacteria</taxon>
        <taxon>Hyphomicrobiales</taxon>
        <taxon>Rhizobiaceae</taxon>
        <taxon>Rhizobium/Agrobacterium group</taxon>
        <taxon>Pararhizobium</taxon>
    </lineage>
</organism>
<comment type="caution">
    <text evidence="1">The sequence shown here is derived from an EMBL/GenBank/DDBJ whole genome shotgun (WGS) entry which is preliminary data.</text>
</comment>
<proteinExistence type="predicted"/>
<reference evidence="1 2" key="1">
    <citation type="submission" date="2023-07" db="EMBL/GenBank/DDBJ databases">
        <title>Genomic Encyclopedia of Type Strains, Phase IV (KMG-IV): sequencing the most valuable type-strain genomes for metagenomic binning, comparative biology and taxonomic classification.</title>
        <authorList>
            <person name="Goeker M."/>
        </authorList>
    </citation>
    <scope>NUCLEOTIDE SEQUENCE [LARGE SCALE GENOMIC DNA]</scope>
    <source>
        <strain evidence="1 2">DSM 1112</strain>
    </source>
</reference>
<dbReference type="InterPro" id="IPR043148">
    <property type="entry name" value="TagF_C"/>
</dbReference>
<dbReference type="Gene3D" id="3.40.50.12580">
    <property type="match status" value="1"/>
</dbReference>
<evidence type="ECO:0000313" key="1">
    <source>
        <dbReference type="EMBL" id="MDQ0322295.1"/>
    </source>
</evidence>
<dbReference type="RefSeq" id="WP_307233848.1">
    <property type="nucleotide sequence ID" value="NZ_JAUSVF010000002.1"/>
</dbReference>
<name>A0ABU0BXZ2_9HYPH</name>
<gene>
    <name evidence="1" type="ORF">QO002_004501</name>
</gene>